<sequence>MPTPPLQLYVDDSDPSITYITSEVEYWTRPTGLLTAPQRLISPGRTPWYGTLHQALGPTSLSFMFNGTYIHAVFLGADKSLVNQCLVDGKPQYINTRVGEVFCATTVPDGPHNLTITVRGSSFTPASFDGLFYVPSPSTTISKDVDVTFPLVALNASLTPGSPVELNEGDGVDFDFTGQSIALYSDISTSSLGPLSELSYNIDDEPAVDMGLNSSTLVNTLSPGQLFLQTRQYAYGQHRFRMQLTKHGGYMPFTIDQIIVQNSPTTLNLALEAVPPLQPAITSSRDANSASTAPPSNSASIDIRGPGDRIGRGGIVAMAVLLPLLLLGILLGTIFLIRRSKQRKSYLQIHAYGGNISHDEVRPFIPSILMRTMVPPSSKDVTQSQKHSAGTGTSSITSRTRSQIPTLGSTTSTTTIYRVHEDGGSVAETGTPDQQVIDLPPVYSTLLERLQTSTTGNRT</sequence>
<evidence type="ECO:0000256" key="2">
    <source>
        <dbReference type="SAM" id="Phobius"/>
    </source>
</evidence>
<evidence type="ECO:0000313" key="3">
    <source>
        <dbReference type="EMBL" id="KAF4612997.1"/>
    </source>
</evidence>
<feature type="compositionally biased region" description="Low complexity" evidence="1">
    <location>
        <begin position="388"/>
        <end position="414"/>
    </location>
</feature>
<feature type="region of interest" description="Disordered" evidence="1">
    <location>
        <begin position="376"/>
        <end position="414"/>
    </location>
</feature>
<feature type="region of interest" description="Disordered" evidence="1">
    <location>
        <begin position="281"/>
        <end position="305"/>
    </location>
</feature>
<dbReference type="AlphaFoldDB" id="A0A8H4QMG5"/>
<organism evidence="3 4">
    <name type="scientific">Agrocybe pediades</name>
    <dbReference type="NCBI Taxonomy" id="84607"/>
    <lineage>
        <taxon>Eukaryota</taxon>
        <taxon>Fungi</taxon>
        <taxon>Dikarya</taxon>
        <taxon>Basidiomycota</taxon>
        <taxon>Agaricomycotina</taxon>
        <taxon>Agaricomycetes</taxon>
        <taxon>Agaricomycetidae</taxon>
        <taxon>Agaricales</taxon>
        <taxon>Agaricineae</taxon>
        <taxon>Strophariaceae</taxon>
        <taxon>Agrocybe</taxon>
    </lineage>
</organism>
<gene>
    <name evidence="3" type="ORF">D9613_010747</name>
</gene>
<reference evidence="3 4" key="1">
    <citation type="submission" date="2019-12" db="EMBL/GenBank/DDBJ databases">
        <authorList>
            <person name="Floudas D."/>
            <person name="Bentzer J."/>
            <person name="Ahren D."/>
            <person name="Johansson T."/>
            <person name="Persson P."/>
            <person name="Tunlid A."/>
        </authorList>
    </citation>
    <scope>NUCLEOTIDE SEQUENCE [LARGE SCALE GENOMIC DNA]</scope>
    <source>
        <strain evidence="3 4">CBS 102.39</strain>
    </source>
</reference>
<dbReference type="EMBL" id="JAACJL010000046">
    <property type="protein sequence ID" value="KAF4612997.1"/>
    <property type="molecule type" value="Genomic_DNA"/>
</dbReference>
<evidence type="ECO:0000256" key="1">
    <source>
        <dbReference type="SAM" id="MobiDB-lite"/>
    </source>
</evidence>
<evidence type="ECO:0000313" key="4">
    <source>
        <dbReference type="Proteomes" id="UP000521872"/>
    </source>
</evidence>
<keyword evidence="4" id="KW-1185">Reference proteome</keyword>
<comment type="caution">
    <text evidence="3">The sequence shown here is derived from an EMBL/GenBank/DDBJ whole genome shotgun (WGS) entry which is preliminary data.</text>
</comment>
<keyword evidence="2" id="KW-0472">Membrane</keyword>
<accession>A0A8H4QMG5</accession>
<proteinExistence type="predicted"/>
<name>A0A8H4QMG5_9AGAR</name>
<dbReference type="Proteomes" id="UP000521872">
    <property type="component" value="Unassembled WGS sequence"/>
</dbReference>
<feature type="compositionally biased region" description="Low complexity" evidence="1">
    <location>
        <begin position="287"/>
        <end position="304"/>
    </location>
</feature>
<feature type="transmembrane region" description="Helical" evidence="2">
    <location>
        <begin position="315"/>
        <end position="337"/>
    </location>
</feature>
<protein>
    <submittedName>
        <fullName evidence="3">Uncharacterized protein</fullName>
    </submittedName>
</protein>
<keyword evidence="2" id="KW-0812">Transmembrane</keyword>
<keyword evidence="2" id="KW-1133">Transmembrane helix</keyword>